<reference evidence="2" key="1">
    <citation type="journal article" date="2017" name="Nat. Microbiol.">
        <title>Global analysis of biosynthetic gene clusters reveals vast potential of secondary metabolite production in Penicillium species.</title>
        <authorList>
            <person name="Nielsen J.C."/>
            <person name="Grijseels S."/>
            <person name="Prigent S."/>
            <person name="Ji B."/>
            <person name="Dainat J."/>
            <person name="Nielsen K.F."/>
            <person name="Frisvad J.C."/>
            <person name="Workman M."/>
            <person name="Nielsen J."/>
        </authorList>
    </citation>
    <scope>NUCLEOTIDE SEQUENCE [LARGE SCALE GENOMIC DNA]</scope>
    <source>
        <strain evidence="2">IBT 14082</strain>
    </source>
</reference>
<accession>A0A1V6SHJ6</accession>
<comment type="caution">
    <text evidence="1">The sequence shown here is derived from an EMBL/GenBank/DDBJ whole genome shotgun (WGS) entry which is preliminary data.</text>
</comment>
<organism evidence="1 2">
    <name type="scientific">Penicillium flavigenum</name>
    <dbReference type="NCBI Taxonomy" id="254877"/>
    <lineage>
        <taxon>Eukaryota</taxon>
        <taxon>Fungi</taxon>
        <taxon>Dikarya</taxon>
        <taxon>Ascomycota</taxon>
        <taxon>Pezizomycotina</taxon>
        <taxon>Eurotiomycetes</taxon>
        <taxon>Eurotiomycetidae</taxon>
        <taxon>Eurotiales</taxon>
        <taxon>Aspergillaceae</taxon>
        <taxon>Penicillium</taxon>
    </lineage>
</organism>
<sequence>MADAAPTTIPVARHGESAGSPGDWVKLALRFPWPAARRSQMILSLTLQTLYQQEMVREPTFRETIH</sequence>
<gene>
    <name evidence="1" type="ORF">PENFLA_c047G08527</name>
</gene>
<dbReference type="OrthoDB" id="4366034at2759"/>
<keyword evidence="2" id="KW-1185">Reference proteome</keyword>
<evidence type="ECO:0000313" key="2">
    <source>
        <dbReference type="Proteomes" id="UP000191342"/>
    </source>
</evidence>
<dbReference type="Proteomes" id="UP000191342">
    <property type="component" value="Unassembled WGS sequence"/>
</dbReference>
<proteinExistence type="predicted"/>
<dbReference type="AlphaFoldDB" id="A0A1V6SHJ6"/>
<protein>
    <submittedName>
        <fullName evidence="1">Uncharacterized protein</fullName>
    </submittedName>
</protein>
<name>A0A1V6SHJ6_9EURO</name>
<dbReference type="EMBL" id="MLQL01000047">
    <property type="protein sequence ID" value="OQE13501.1"/>
    <property type="molecule type" value="Genomic_DNA"/>
</dbReference>
<evidence type="ECO:0000313" key="1">
    <source>
        <dbReference type="EMBL" id="OQE13501.1"/>
    </source>
</evidence>